<accession>H1XNH5</accession>
<evidence type="ECO:0000256" key="2">
    <source>
        <dbReference type="ARBA" id="ARBA00022679"/>
    </source>
</evidence>
<gene>
    <name evidence="4" type="ORF">Cabys_1360</name>
    <name evidence="5" type="ORF">Calab_2536</name>
</gene>
<reference evidence="4 7" key="2">
    <citation type="submission" date="2016-11" db="EMBL/GenBank/DDBJ databases">
        <title>Genomic analysis of Caldithrix abyssi and proposal of a novel bacterial phylum Caldithrichaeota.</title>
        <authorList>
            <person name="Kublanov I."/>
            <person name="Sigalova O."/>
            <person name="Gavrilov S."/>
            <person name="Lebedinsky A."/>
            <person name="Ivanova N."/>
            <person name="Daum C."/>
            <person name="Reddy T."/>
            <person name="Klenk H.P."/>
            <person name="Goker M."/>
            <person name="Reva O."/>
            <person name="Miroshnichenko M."/>
            <person name="Kyprides N."/>
            <person name="Woyke T."/>
            <person name="Gelfand M."/>
        </authorList>
    </citation>
    <scope>NUCLEOTIDE SEQUENCE [LARGE SCALE GENOMIC DNA]</scope>
    <source>
        <strain evidence="4 7">LF13</strain>
    </source>
</reference>
<dbReference type="InterPro" id="IPR053376">
    <property type="entry name" value="Serine_acetyltransferase"/>
</dbReference>
<dbReference type="CDD" id="cd03354">
    <property type="entry name" value="LbH_SAT"/>
    <property type="match status" value="1"/>
</dbReference>
<dbReference type="PaxDb" id="880073-Calab_2536"/>
<dbReference type="GO" id="GO:0008652">
    <property type="term" value="P:amino acid biosynthetic process"/>
    <property type="evidence" value="ECO:0007669"/>
    <property type="project" value="UniProtKB-KW"/>
</dbReference>
<dbReference type="InterPro" id="IPR045304">
    <property type="entry name" value="LbH_SAT"/>
</dbReference>
<dbReference type="Gene3D" id="1.10.3130.10">
    <property type="entry name" value="serine acetyltransferase, domain 1"/>
    <property type="match status" value="1"/>
</dbReference>
<dbReference type="Gene3D" id="2.160.10.10">
    <property type="entry name" value="Hexapeptide repeat proteins"/>
    <property type="match status" value="1"/>
</dbReference>
<keyword evidence="2 5" id="KW-0808">Transferase</keyword>
<evidence type="ECO:0000313" key="6">
    <source>
        <dbReference type="Proteomes" id="UP000004671"/>
    </source>
</evidence>
<dbReference type="EMBL" id="CM001402">
    <property type="protein sequence ID" value="EHO42146.1"/>
    <property type="molecule type" value="Genomic_DNA"/>
</dbReference>
<dbReference type="FunCoup" id="H1XNH5">
    <property type="interactions" value="391"/>
</dbReference>
<dbReference type="GO" id="GO:0016746">
    <property type="term" value="F:acyltransferase activity"/>
    <property type="evidence" value="ECO:0007669"/>
    <property type="project" value="UniProtKB-KW"/>
</dbReference>
<dbReference type="SUPFAM" id="SSF51161">
    <property type="entry name" value="Trimeric LpxA-like enzymes"/>
    <property type="match status" value="1"/>
</dbReference>
<sequence length="281" mass="31532">MNTYKNFSQLLLKKHVEHLNSFPSKKAVHHFIDELLALLFPHFSEQAQYLSVDEIKGKMSVLRRELTHILHSLEGRMHNSAGGVTEIFFEQLPHVYELLWSDAQAIYEGDPAAETLDEVISAYPGFYAIYAYRIAHIFYEAGVPVFPRLITEYAHYKSGVDIHPGARIGHSFFIDHATGIVIGETTEIGNNVKIYQGVTIGALSVSKALAQKKRHPTIEDNVIIYSSATILGGETVIGHDSIIGGNVWLTKSVPPFSIVYNTSEIRVRSKLEKEQALMFHI</sequence>
<dbReference type="AlphaFoldDB" id="H1XNH5"/>
<dbReference type="HOGENOM" id="CLU_051638_1_1_0"/>
<keyword evidence="6" id="KW-1185">Reference proteome</keyword>
<dbReference type="EMBL" id="CP018099">
    <property type="protein sequence ID" value="APF18109.1"/>
    <property type="molecule type" value="Genomic_DNA"/>
</dbReference>
<dbReference type="eggNOG" id="COG1045">
    <property type="taxonomic scope" value="Bacteria"/>
</dbReference>
<proteinExistence type="predicted"/>
<dbReference type="Proteomes" id="UP000183868">
    <property type="component" value="Chromosome"/>
</dbReference>
<evidence type="ECO:0000313" key="7">
    <source>
        <dbReference type="Proteomes" id="UP000183868"/>
    </source>
</evidence>
<dbReference type="NCBIfam" id="NF041874">
    <property type="entry name" value="EPS_EpsC"/>
    <property type="match status" value="1"/>
</dbReference>
<keyword evidence="1" id="KW-0028">Amino-acid biosynthesis</keyword>
<protein>
    <submittedName>
        <fullName evidence="5">Serine O-acetyltransferase</fullName>
    </submittedName>
</protein>
<dbReference type="InterPro" id="IPR042122">
    <property type="entry name" value="Ser_AcTrfase_N_sf"/>
</dbReference>
<evidence type="ECO:0000256" key="1">
    <source>
        <dbReference type="ARBA" id="ARBA00022605"/>
    </source>
</evidence>
<dbReference type="RefSeq" id="WP_006929400.1">
    <property type="nucleotide sequence ID" value="NZ_CM001402.1"/>
</dbReference>
<evidence type="ECO:0000313" key="5">
    <source>
        <dbReference type="EMBL" id="EHO42146.1"/>
    </source>
</evidence>
<evidence type="ECO:0000313" key="4">
    <source>
        <dbReference type="EMBL" id="APF18109.1"/>
    </source>
</evidence>
<dbReference type="Proteomes" id="UP000004671">
    <property type="component" value="Chromosome"/>
</dbReference>
<dbReference type="InParanoid" id="H1XNH5"/>
<organism evidence="5 6">
    <name type="scientific">Caldithrix abyssi DSM 13497</name>
    <dbReference type="NCBI Taxonomy" id="880073"/>
    <lineage>
        <taxon>Bacteria</taxon>
        <taxon>Pseudomonadati</taxon>
        <taxon>Calditrichota</taxon>
        <taxon>Calditrichia</taxon>
        <taxon>Calditrichales</taxon>
        <taxon>Calditrichaceae</taxon>
        <taxon>Caldithrix</taxon>
    </lineage>
</organism>
<dbReference type="STRING" id="880073.Cabys_1360"/>
<dbReference type="InterPro" id="IPR011004">
    <property type="entry name" value="Trimer_LpxA-like_sf"/>
</dbReference>
<keyword evidence="3" id="KW-0012">Acyltransferase</keyword>
<name>H1XNH5_CALAY</name>
<reference evidence="5 6" key="1">
    <citation type="submission" date="2011-09" db="EMBL/GenBank/DDBJ databases">
        <title>The permanent draft genome of Caldithrix abyssi DSM 13497.</title>
        <authorList>
            <consortium name="US DOE Joint Genome Institute (JGI-PGF)"/>
            <person name="Lucas S."/>
            <person name="Han J."/>
            <person name="Lapidus A."/>
            <person name="Bruce D."/>
            <person name="Goodwin L."/>
            <person name="Pitluck S."/>
            <person name="Peters L."/>
            <person name="Kyrpides N."/>
            <person name="Mavromatis K."/>
            <person name="Ivanova N."/>
            <person name="Mikhailova N."/>
            <person name="Chertkov O."/>
            <person name="Detter J.C."/>
            <person name="Tapia R."/>
            <person name="Han C."/>
            <person name="Land M."/>
            <person name="Hauser L."/>
            <person name="Markowitz V."/>
            <person name="Cheng J.-F."/>
            <person name="Hugenholtz P."/>
            <person name="Woyke T."/>
            <person name="Wu D."/>
            <person name="Spring S."/>
            <person name="Brambilla E."/>
            <person name="Klenk H.-P."/>
            <person name="Eisen J.A."/>
        </authorList>
    </citation>
    <scope>NUCLEOTIDE SEQUENCE [LARGE SCALE GENOMIC DNA]</scope>
    <source>
        <strain evidence="5 6">DSM 13497</strain>
    </source>
</reference>
<dbReference type="PANTHER" id="PTHR42811">
    <property type="entry name" value="SERINE ACETYLTRANSFERASE"/>
    <property type="match status" value="1"/>
</dbReference>
<dbReference type="KEGG" id="caby:Cabys_1360"/>
<dbReference type="OrthoDB" id="9801456at2"/>
<evidence type="ECO:0000256" key="3">
    <source>
        <dbReference type="ARBA" id="ARBA00023315"/>
    </source>
</evidence>